<dbReference type="RefSeq" id="WP_083559858.1">
    <property type="nucleotide sequence ID" value="NZ_AQQV01000001.1"/>
</dbReference>
<dbReference type="GO" id="GO:0016679">
    <property type="term" value="F:oxidoreductase activity, acting on diphenols and related substances as donors"/>
    <property type="evidence" value="ECO:0007669"/>
    <property type="project" value="TreeGrafter"/>
</dbReference>
<keyword evidence="3 8" id="KW-0349">Heme</keyword>
<evidence type="ECO:0000256" key="4">
    <source>
        <dbReference type="ARBA" id="ARBA00022692"/>
    </source>
</evidence>
<feature type="transmembrane region" description="Helical" evidence="8">
    <location>
        <begin position="50"/>
        <end position="68"/>
    </location>
</feature>
<dbReference type="GO" id="GO:0020037">
    <property type="term" value="F:heme binding"/>
    <property type="evidence" value="ECO:0007669"/>
    <property type="project" value="UniProtKB-UniRule"/>
</dbReference>
<dbReference type="GO" id="GO:0046872">
    <property type="term" value="F:metal ion binding"/>
    <property type="evidence" value="ECO:0007669"/>
    <property type="project" value="UniProtKB-KW"/>
</dbReference>
<dbReference type="Proteomes" id="UP000192342">
    <property type="component" value="Unassembled WGS sequence"/>
</dbReference>
<keyword evidence="8" id="KW-0479">Metal-binding</keyword>
<reference evidence="10 11" key="1">
    <citation type="submission" date="2013-04" db="EMBL/GenBank/DDBJ databases">
        <title>Oceanococcus atlanticus 22II-S10r2 Genome Sequencing.</title>
        <authorList>
            <person name="Lai Q."/>
            <person name="Li G."/>
            <person name="Shao Z."/>
        </authorList>
    </citation>
    <scope>NUCLEOTIDE SEQUENCE [LARGE SCALE GENOMIC DNA]</scope>
    <source>
        <strain evidence="10 11">22II-S10r2</strain>
    </source>
</reference>
<feature type="transmembrane region" description="Helical" evidence="8">
    <location>
        <begin position="80"/>
        <end position="98"/>
    </location>
</feature>
<dbReference type="InterPro" id="IPR013130">
    <property type="entry name" value="Fe3_Rdtase_TM_dom"/>
</dbReference>
<dbReference type="EMBL" id="AQQV01000001">
    <property type="protein sequence ID" value="ORE89067.1"/>
    <property type="molecule type" value="Genomic_DNA"/>
</dbReference>
<comment type="similarity">
    <text evidence="8">Belongs to the MsrQ family.</text>
</comment>
<dbReference type="GO" id="GO:0005886">
    <property type="term" value="C:plasma membrane"/>
    <property type="evidence" value="ECO:0007669"/>
    <property type="project" value="UniProtKB-SubCell"/>
</dbReference>
<gene>
    <name evidence="8" type="primary">msrQ</name>
    <name evidence="10" type="ORF">ATO7_04290</name>
</gene>
<keyword evidence="6 8" id="KW-0408">Iron</keyword>
<keyword evidence="8" id="KW-1003">Cell membrane</keyword>
<organism evidence="10 11">
    <name type="scientific">Oceanococcus atlanticus</name>
    <dbReference type="NCBI Taxonomy" id="1317117"/>
    <lineage>
        <taxon>Bacteria</taxon>
        <taxon>Pseudomonadati</taxon>
        <taxon>Pseudomonadota</taxon>
        <taxon>Gammaproteobacteria</taxon>
        <taxon>Chromatiales</taxon>
        <taxon>Oceanococcaceae</taxon>
        <taxon>Oceanococcus</taxon>
    </lineage>
</organism>
<comment type="subunit">
    <text evidence="8">Heterodimer of a catalytic subunit (MsrP) and a heme-binding subunit (MsrQ).</text>
</comment>
<name>A0A1Y1SHC5_9GAMM</name>
<feature type="transmembrane region" description="Helical" evidence="8">
    <location>
        <begin position="175"/>
        <end position="191"/>
    </location>
</feature>
<evidence type="ECO:0000313" key="10">
    <source>
        <dbReference type="EMBL" id="ORE89067.1"/>
    </source>
</evidence>
<keyword evidence="8" id="KW-0285">Flavoprotein</keyword>
<keyword evidence="4 8" id="KW-0812">Transmembrane</keyword>
<evidence type="ECO:0000259" key="9">
    <source>
        <dbReference type="Pfam" id="PF01794"/>
    </source>
</evidence>
<evidence type="ECO:0000256" key="3">
    <source>
        <dbReference type="ARBA" id="ARBA00022617"/>
    </source>
</evidence>
<dbReference type="PANTHER" id="PTHR36964:SF1">
    <property type="entry name" value="PROTEIN-METHIONINE-SULFOXIDE REDUCTASE HEME-BINDING SUBUNIT MSRQ"/>
    <property type="match status" value="1"/>
</dbReference>
<feature type="transmembrane region" description="Helical" evidence="8">
    <location>
        <begin position="114"/>
        <end position="132"/>
    </location>
</feature>
<dbReference type="GO" id="GO:0010181">
    <property type="term" value="F:FMN binding"/>
    <property type="evidence" value="ECO:0007669"/>
    <property type="project" value="UniProtKB-UniRule"/>
</dbReference>
<dbReference type="GO" id="GO:0030091">
    <property type="term" value="P:protein repair"/>
    <property type="evidence" value="ECO:0007669"/>
    <property type="project" value="UniProtKB-UniRule"/>
</dbReference>
<dbReference type="STRING" id="1317117.ATO7_04290"/>
<sequence length="193" mass="22374">MPAWRPSTGHIRLLCFALCAIPLGQAAWWIASAQLGVNPIETLTHHSGQWALRLLLVTLAMSPLQRLARWRWPLQIRRQLGLWSFFYLLCHFAVYLVFDLSLSLARLGEEVLERPYITVGFAALLLLTPLAVTSTRGWQRRLRRNWKRLHRLVYPAAVLACVHFIWKVKVSEPEPFIYLTVLLVLFAVRLRRA</sequence>
<dbReference type="InterPro" id="IPR022837">
    <property type="entry name" value="MsrQ-like"/>
</dbReference>
<feature type="transmembrane region" description="Helical" evidence="8">
    <location>
        <begin position="152"/>
        <end position="169"/>
    </location>
</feature>
<dbReference type="GO" id="GO:0009055">
    <property type="term" value="F:electron transfer activity"/>
    <property type="evidence" value="ECO:0007669"/>
    <property type="project" value="UniProtKB-UniRule"/>
</dbReference>
<evidence type="ECO:0000256" key="8">
    <source>
        <dbReference type="HAMAP-Rule" id="MF_01207"/>
    </source>
</evidence>
<comment type="cofactor">
    <cofactor evidence="8">
        <name>FMN</name>
        <dbReference type="ChEBI" id="CHEBI:58210"/>
    </cofactor>
    <text evidence="8">Binds 1 FMN per subunit.</text>
</comment>
<keyword evidence="8" id="KW-0249">Electron transport</keyword>
<accession>A0A1Y1SHC5</accession>
<evidence type="ECO:0000256" key="6">
    <source>
        <dbReference type="ARBA" id="ARBA00023004"/>
    </source>
</evidence>
<keyword evidence="8" id="KW-0288">FMN</keyword>
<comment type="caution">
    <text evidence="10">The sequence shown here is derived from an EMBL/GenBank/DDBJ whole genome shotgun (WGS) entry which is preliminary data.</text>
</comment>
<dbReference type="AlphaFoldDB" id="A0A1Y1SHC5"/>
<dbReference type="PANTHER" id="PTHR36964">
    <property type="entry name" value="PROTEIN-METHIONINE-SULFOXIDE REDUCTASE HEME-BINDING SUBUNIT MSRQ"/>
    <property type="match status" value="1"/>
</dbReference>
<keyword evidence="5 8" id="KW-1133">Transmembrane helix</keyword>
<comment type="subcellular location">
    <subcellularLocation>
        <location evidence="8">Cell membrane</location>
        <topology evidence="8">Multi-pass membrane protein</topology>
    </subcellularLocation>
    <subcellularLocation>
        <location evidence="1">Membrane</location>
        <topology evidence="1">Multi-pass membrane protein</topology>
    </subcellularLocation>
</comment>
<evidence type="ECO:0000256" key="1">
    <source>
        <dbReference type="ARBA" id="ARBA00004141"/>
    </source>
</evidence>
<comment type="caution">
    <text evidence="8">Lacks conserved residue(s) required for the propagation of feature annotation.</text>
</comment>
<dbReference type="Pfam" id="PF01794">
    <property type="entry name" value="Ferric_reduct"/>
    <property type="match status" value="1"/>
</dbReference>
<protein>
    <recommendedName>
        <fullName evidence="8">Protein-methionine-sulfoxide reductase heme-binding subunit MsrQ</fullName>
    </recommendedName>
    <alternativeName>
        <fullName evidence="8">Flavocytochrome MsrQ</fullName>
    </alternativeName>
</protein>
<dbReference type="OrthoDB" id="9788328at2"/>
<comment type="cofactor">
    <cofactor evidence="8">
        <name>heme b</name>
        <dbReference type="ChEBI" id="CHEBI:60344"/>
    </cofactor>
    <text evidence="8">Binds 1 heme b (iron(II)-protoporphyrin IX) group per subunit.</text>
</comment>
<evidence type="ECO:0000256" key="7">
    <source>
        <dbReference type="ARBA" id="ARBA00023136"/>
    </source>
</evidence>
<keyword evidence="7 8" id="KW-0472">Membrane</keyword>
<evidence type="ECO:0000313" key="11">
    <source>
        <dbReference type="Proteomes" id="UP000192342"/>
    </source>
</evidence>
<dbReference type="HAMAP" id="MF_01207">
    <property type="entry name" value="MsrQ"/>
    <property type="match status" value="1"/>
</dbReference>
<keyword evidence="11" id="KW-1185">Reference proteome</keyword>
<comment type="function">
    <text evidence="8">Part of the MsrPQ system that repairs oxidized periplasmic proteins containing methionine sulfoxide residues (Met-O), using respiratory chain electrons. Thus protects these proteins from oxidative-stress damage caused by reactive species of oxygen and chlorine generated by the host defense mechanisms. MsrPQ is essential for the maintenance of envelope integrity under bleach stress, rescuing a wide series of structurally unrelated periplasmic proteins from methionine oxidation. MsrQ provides electrons for reduction to the reductase catalytic subunit MsrP, using the quinone pool of the respiratory chain.</text>
</comment>
<evidence type="ECO:0000256" key="2">
    <source>
        <dbReference type="ARBA" id="ARBA00022448"/>
    </source>
</evidence>
<keyword evidence="2 8" id="KW-0813">Transport</keyword>
<evidence type="ECO:0000256" key="5">
    <source>
        <dbReference type="ARBA" id="ARBA00022989"/>
    </source>
</evidence>
<proteinExistence type="inferred from homology"/>
<feature type="domain" description="Ferric oxidoreductase" evidence="9">
    <location>
        <begin position="48"/>
        <end position="161"/>
    </location>
</feature>